<gene>
    <name evidence="1" type="ORF">DET59_102106</name>
</gene>
<sequence length="401" mass="46197">MKLKINNHDWGSIPAHSLIAIRFFCAENNYHFNWNKEEQLVEVKSSLHGKKVWLSVNTSNENINHEINEKVKEVLTHYGVDITIGGNTEELIEGDLFIELVSSKLKNDKRFVSLGYNEKLNSIKVKKNLSFYKDELHFNGYYLLPERHSIPHLRCSVQCKDEEFLLNEGPSILTTCVLKTLLGKQKPTLLDLNVLHLLRTTDKLVEDTGINKGETKKPNRHTQIDDKEYEEIKKQKAGRKIQEAQVKKPSAEIYFDYHVLPNRKLERYSIKAGFFIKNTGNVDLLNPKICFRMNPPDKIEIGGQILPPEMSDIFSIQGQNGAQGWKYMGEDWLEKAYATGDYWIESIQESFIPPGETIAVEGLQFTLENLEEQETSTILGFVLFEEQELQLSSNNKIMITY</sequence>
<dbReference type="EMBL" id="QNRJ01000002">
    <property type="protein sequence ID" value="RBP06723.1"/>
    <property type="molecule type" value="Genomic_DNA"/>
</dbReference>
<dbReference type="Proteomes" id="UP000252118">
    <property type="component" value="Unassembled WGS sequence"/>
</dbReference>
<name>A0A366EWF8_9BACI</name>
<organism evidence="1 2">
    <name type="scientific">Rossellomorea aquimaris</name>
    <dbReference type="NCBI Taxonomy" id="189382"/>
    <lineage>
        <taxon>Bacteria</taxon>
        <taxon>Bacillati</taxon>
        <taxon>Bacillota</taxon>
        <taxon>Bacilli</taxon>
        <taxon>Bacillales</taxon>
        <taxon>Bacillaceae</taxon>
        <taxon>Rossellomorea</taxon>
    </lineage>
</organism>
<comment type="caution">
    <text evidence="1">The sequence shown here is derived from an EMBL/GenBank/DDBJ whole genome shotgun (WGS) entry which is preliminary data.</text>
</comment>
<accession>A0A366EWF8</accession>
<dbReference type="RefSeq" id="WP_113968138.1">
    <property type="nucleotide sequence ID" value="NZ_QNRJ01000002.1"/>
</dbReference>
<evidence type="ECO:0000313" key="1">
    <source>
        <dbReference type="EMBL" id="RBP06723.1"/>
    </source>
</evidence>
<dbReference type="AlphaFoldDB" id="A0A366EWF8"/>
<dbReference type="OrthoDB" id="2679997at2"/>
<protein>
    <submittedName>
        <fullName evidence="1">Uncharacterized protein</fullName>
    </submittedName>
</protein>
<reference evidence="1 2" key="1">
    <citation type="submission" date="2018-06" db="EMBL/GenBank/DDBJ databases">
        <title>Freshwater and sediment microbial communities from various areas in North America, analyzing microbe dynamics in response to fracking.</title>
        <authorList>
            <person name="Lamendella R."/>
        </authorList>
    </citation>
    <scope>NUCLEOTIDE SEQUENCE [LARGE SCALE GENOMIC DNA]</scope>
    <source>
        <strain evidence="1 2">97B</strain>
    </source>
</reference>
<evidence type="ECO:0000313" key="2">
    <source>
        <dbReference type="Proteomes" id="UP000252118"/>
    </source>
</evidence>
<proteinExistence type="predicted"/>